<gene>
    <name evidence="2" type="ORF">OPKNFCMD_3041</name>
</gene>
<accession>A0ABQ4R0H2</accession>
<dbReference type="EMBL" id="BPQH01000009">
    <property type="protein sequence ID" value="GJD50302.1"/>
    <property type="molecule type" value="Genomic_DNA"/>
</dbReference>
<evidence type="ECO:0000259" key="1">
    <source>
        <dbReference type="Pfam" id="PF04577"/>
    </source>
</evidence>
<protein>
    <recommendedName>
        <fullName evidence="1">Glycosyltransferase 61 catalytic domain-containing protein</fullName>
    </recommendedName>
</protein>
<name>A0ABQ4R0H2_9HYPH</name>
<reference evidence="2" key="1">
    <citation type="journal article" date="2021" name="Front. Microbiol.">
        <title>Comprehensive Comparative Genomics and Phenotyping of Methylobacterium Species.</title>
        <authorList>
            <person name="Alessa O."/>
            <person name="Ogura Y."/>
            <person name="Fujitani Y."/>
            <person name="Takami H."/>
            <person name="Hayashi T."/>
            <person name="Sahin N."/>
            <person name="Tani A."/>
        </authorList>
    </citation>
    <scope>NUCLEOTIDE SEQUENCE</scope>
    <source>
        <strain evidence="2">KCTC 52305</strain>
    </source>
</reference>
<evidence type="ECO:0000313" key="2">
    <source>
        <dbReference type="EMBL" id="GJD50302.1"/>
    </source>
</evidence>
<keyword evidence="3" id="KW-1185">Reference proteome</keyword>
<evidence type="ECO:0000313" key="3">
    <source>
        <dbReference type="Proteomes" id="UP001055167"/>
    </source>
</evidence>
<dbReference type="InterPro" id="IPR049625">
    <property type="entry name" value="Glyco_transf_61_cat"/>
</dbReference>
<feature type="domain" description="Glycosyltransferase 61 catalytic" evidence="1">
    <location>
        <begin position="144"/>
        <end position="325"/>
    </location>
</feature>
<dbReference type="RefSeq" id="WP_128562492.1">
    <property type="nucleotide sequence ID" value="NZ_BPQH01000009.1"/>
</dbReference>
<organism evidence="2 3">
    <name type="scientific">Methylobacterium crusticola</name>
    <dbReference type="NCBI Taxonomy" id="1697972"/>
    <lineage>
        <taxon>Bacteria</taxon>
        <taxon>Pseudomonadati</taxon>
        <taxon>Pseudomonadota</taxon>
        <taxon>Alphaproteobacteria</taxon>
        <taxon>Hyphomicrobiales</taxon>
        <taxon>Methylobacteriaceae</taxon>
        <taxon>Methylobacterium</taxon>
    </lineage>
</organism>
<dbReference type="Proteomes" id="UP001055167">
    <property type="component" value="Unassembled WGS sequence"/>
</dbReference>
<reference evidence="2" key="2">
    <citation type="submission" date="2021-08" db="EMBL/GenBank/DDBJ databases">
        <authorList>
            <person name="Tani A."/>
            <person name="Ola A."/>
            <person name="Ogura Y."/>
            <person name="Katsura K."/>
            <person name="Hayashi T."/>
        </authorList>
    </citation>
    <scope>NUCLEOTIDE SEQUENCE</scope>
    <source>
        <strain evidence="2">KCTC 52305</strain>
    </source>
</reference>
<proteinExistence type="predicted"/>
<dbReference type="Pfam" id="PF04577">
    <property type="entry name" value="Glyco_transf_61"/>
    <property type="match status" value="1"/>
</dbReference>
<comment type="caution">
    <text evidence="2">The sequence shown here is derived from an EMBL/GenBank/DDBJ whole genome shotgun (WGS) entry which is preliminary data.</text>
</comment>
<sequence length="383" mass="44154">MDDIAYFSDYEVVRQHDSNISKLIYPIDSVNEIIISNTDISGQATMVVQDDAPVSEINFAAAGKTLHGETAPIGFFTASNITLRGSGYIFKDGKLLNRSSIMLPYVDGMIRESRRNDILPNPKLNDKRIEEPVLIIVAEAPLIYGHWLLDYIPRLWLAKTYLKKDIAELKILLPLLTPPWALRMMKDLFSYSDENFIFYDYYQDNLQIDRAVIPTMLHRAHFFHHMMNEFVNYSIQQARNAQGYTEDCSGNIYISRHKQRHTTSSTRRYLKNEDLVLKTVEEKGYKIICPEEYDWLQQINIFSNAHKVIGEAGSALHNTIFSPGGAFVGTIPPVNYVQISLAGLRSHRLASFSTRDQRNSDGEIEYDIDLERFHRFLDWIQEM</sequence>